<accession>A0ABP8X6L8</accession>
<gene>
    <name evidence="1" type="ORF">GCM10023198_21780</name>
</gene>
<dbReference type="RefSeq" id="WP_253867133.1">
    <property type="nucleotide sequence ID" value="NZ_BAABHM010000011.1"/>
</dbReference>
<comment type="caution">
    <text evidence="1">The sequence shown here is derived from an EMBL/GenBank/DDBJ whole genome shotgun (WGS) entry which is preliminary data.</text>
</comment>
<dbReference type="Proteomes" id="UP001500843">
    <property type="component" value="Unassembled WGS sequence"/>
</dbReference>
<dbReference type="Gene3D" id="1.10.357.10">
    <property type="entry name" value="Tetracycline Repressor, domain 2"/>
    <property type="match status" value="1"/>
</dbReference>
<reference evidence="2" key="1">
    <citation type="journal article" date="2019" name="Int. J. Syst. Evol. Microbiol.">
        <title>The Global Catalogue of Microorganisms (GCM) 10K type strain sequencing project: providing services to taxonomists for standard genome sequencing and annotation.</title>
        <authorList>
            <consortium name="The Broad Institute Genomics Platform"/>
            <consortium name="The Broad Institute Genome Sequencing Center for Infectious Disease"/>
            <person name="Wu L."/>
            <person name="Ma J."/>
        </authorList>
    </citation>
    <scope>NUCLEOTIDE SEQUENCE [LARGE SCALE GENOMIC DNA]</scope>
    <source>
        <strain evidence="2">JCM 17975</strain>
    </source>
</reference>
<organism evidence="1 2">
    <name type="scientific">Promicromonospora umidemergens</name>
    <dbReference type="NCBI Taxonomy" id="629679"/>
    <lineage>
        <taxon>Bacteria</taxon>
        <taxon>Bacillati</taxon>
        <taxon>Actinomycetota</taxon>
        <taxon>Actinomycetes</taxon>
        <taxon>Micrococcales</taxon>
        <taxon>Promicromonosporaceae</taxon>
        <taxon>Promicromonospora</taxon>
    </lineage>
</organism>
<keyword evidence="2" id="KW-1185">Reference proteome</keyword>
<proteinExistence type="predicted"/>
<dbReference type="EMBL" id="BAABHM010000011">
    <property type="protein sequence ID" value="GAA4700594.1"/>
    <property type="molecule type" value="Genomic_DNA"/>
</dbReference>
<evidence type="ECO:0000313" key="2">
    <source>
        <dbReference type="Proteomes" id="UP001500843"/>
    </source>
</evidence>
<sequence length="149" mass="15536">METFQTSQKLVSNWAAEVGVVAGLDRGHVGVAHIVDEHVDPPEPGRGLGERHAGRVGVGPVGPTYDGLGQIVPGVWTALPGLTEQDGMDLVAAAMTGTFHQIATPGPDVAALYRSDPRLAHALVDVEPRLAPILGSMLRGRVGEERAPA</sequence>
<protein>
    <submittedName>
        <fullName evidence="1">Uncharacterized protein</fullName>
    </submittedName>
</protein>
<evidence type="ECO:0000313" key="1">
    <source>
        <dbReference type="EMBL" id="GAA4700594.1"/>
    </source>
</evidence>
<name>A0ABP8X6L8_9MICO</name>